<feature type="domain" description="Threonine/Serine exporter ThrE" evidence="9">
    <location>
        <begin position="316"/>
        <end position="443"/>
    </location>
</feature>
<organism evidence="10 11">
    <name type="scientific">Granulimonas faecalis</name>
    <dbReference type="NCBI Taxonomy" id="2894155"/>
    <lineage>
        <taxon>Bacteria</taxon>
        <taxon>Bacillati</taxon>
        <taxon>Actinomycetota</taxon>
        <taxon>Coriobacteriia</taxon>
        <taxon>Coriobacteriales</taxon>
        <taxon>Kribbibacteriaceae</taxon>
        <taxon>Granulimonas</taxon>
    </lineage>
</organism>
<evidence type="ECO:0000313" key="11">
    <source>
        <dbReference type="Proteomes" id="UP001055025"/>
    </source>
</evidence>
<evidence type="ECO:0000256" key="3">
    <source>
        <dbReference type="ARBA" id="ARBA00022692"/>
    </source>
</evidence>
<protein>
    <submittedName>
        <fullName evidence="10">Membrane protein</fullName>
    </submittedName>
</protein>
<name>A0AAV5B5X4_9ACTN</name>
<evidence type="ECO:0000256" key="4">
    <source>
        <dbReference type="ARBA" id="ARBA00022989"/>
    </source>
</evidence>
<dbReference type="Pfam" id="PF06738">
    <property type="entry name" value="ThrE"/>
    <property type="match status" value="1"/>
</dbReference>
<keyword evidence="2" id="KW-1003">Cell membrane</keyword>
<evidence type="ECO:0000256" key="5">
    <source>
        <dbReference type="ARBA" id="ARBA00023136"/>
    </source>
</evidence>
<evidence type="ECO:0000259" key="9">
    <source>
        <dbReference type="Pfam" id="PF12821"/>
    </source>
</evidence>
<dbReference type="GO" id="GO:0022857">
    <property type="term" value="F:transmembrane transporter activity"/>
    <property type="evidence" value="ECO:0007669"/>
    <property type="project" value="InterPro"/>
</dbReference>
<dbReference type="GO" id="GO:0015744">
    <property type="term" value="P:succinate transport"/>
    <property type="evidence" value="ECO:0007669"/>
    <property type="project" value="TreeGrafter"/>
</dbReference>
<keyword evidence="5 7" id="KW-0472">Membrane</keyword>
<comment type="similarity">
    <text evidence="6">Belongs to the ThrE exporter (TC 2.A.79) family.</text>
</comment>
<dbReference type="GO" id="GO:0005886">
    <property type="term" value="C:plasma membrane"/>
    <property type="evidence" value="ECO:0007669"/>
    <property type="project" value="UniProtKB-SubCell"/>
</dbReference>
<keyword evidence="11" id="KW-1185">Reference proteome</keyword>
<accession>A0AAV5B5X4</accession>
<feature type="transmembrane region" description="Helical" evidence="7">
    <location>
        <begin position="170"/>
        <end position="194"/>
    </location>
</feature>
<dbReference type="Proteomes" id="UP001055025">
    <property type="component" value="Unassembled WGS sequence"/>
</dbReference>
<comment type="caution">
    <text evidence="10">The sequence shown here is derived from an EMBL/GenBank/DDBJ whole genome shotgun (WGS) entry which is preliminary data.</text>
</comment>
<dbReference type="InterPro" id="IPR010619">
    <property type="entry name" value="ThrE-like_N"/>
</dbReference>
<dbReference type="EMBL" id="BQKC01000001">
    <property type="protein sequence ID" value="GJM55721.1"/>
    <property type="molecule type" value="Genomic_DNA"/>
</dbReference>
<evidence type="ECO:0000256" key="1">
    <source>
        <dbReference type="ARBA" id="ARBA00004651"/>
    </source>
</evidence>
<feature type="transmembrane region" description="Helical" evidence="7">
    <location>
        <begin position="206"/>
        <end position="227"/>
    </location>
</feature>
<keyword evidence="4 7" id="KW-1133">Transmembrane helix</keyword>
<dbReference type="InterPro" id="IPR024528">
    <property type="entry name" value="ThrE_2"/>
</dbReference>
<evidence type="ECO:0000256" key="2">
    <source>
        <dbReference type="ARBA" id="ARBA00022475"/>
    </source>
</evidence>
<dbReference type="Pfam" id="PF12821">
    <property type="entry name" value="ThrE_2"/>
    <property type="match status" value="1"/>
</dbReference>
<feature type="transmembrane region" description="Helical" evidence="7">
    <location>
        <begin position="364"/>
        <end position="382"/>
    </location>
</feature>
<feature type="transmembrane region" description="Helical" evidence="7">
    <location>
        <begin position="423"/>
        <end position="444"/>
    </location>
</feature>
<feature type="transmembrane region" description="Helical" evidence="7">
    <location>
        <begin position="239"/>
        <end position="261"/>
    </location>
</feature>
<evidence type="ECO:0000313" key="10">
    <source>
        <dbReference type="EMBL" id="GJM55721.1"/>
    </source>
</evidence>
<feature type="transmembrane region" description="Helical" evidence="7">
    <location>
        <begin position="311"/>
        <end position="330"/>
    </location>
</feature>
<reference evidence="10" key="1">
    <citation type="journal article" date="2022" name="Int. J. Syst. Evol. Microbiol.">
        <title>Granulimonas faecalis gen. nov., sp. nov., and Leptogranulimonas caecicola gen. nov., sp. nov., novel lactate-producing Atopobiaceae bacteria isolated from mouse intestines, and an emended description of the family Atopobiaceae.</title>
        <authorList>
            <person name="Morinaga K."/>
            <person name="Kusada H."/>
            <person name="Sakamoto S."/>
            <person name="Murakami T."/>
            <person name="Toyoda A."/>
            <person name="Mori H."/>
            <person name="Meng X.Y."/>
            <person name="Takashino M."/>
            <person name="Murotomi K."/>
            <person name="Tamaki H."/>
        </authorList>
    </citation>
    <scope>NUCLEOTIDE SEQUENCE</scope>
    <source>
        <strain evidence="10">OPF53</strain>
    </source>
</reference>
<evidence type="ECO:0000259" key="8">
    <source>
        <dbReference type="Pfam" id="PF06738"/>
    </source>
</evidence>
<evidence type="ECO:0000256" key="7">
    <source>
        <dbReference type="SAM" id="Phobius"/>
    </source>
</evidence>
<feature type="transmembrane region" description="Helical" evidence="7">
    <location>
        <begin position="389"/>
        <end position="411"/>
    </location>
</feature>
<keyword evidence="3 7" id="KW-0812">Transmembrane</keyword>
<evidence type="ECO:0000256" key="6">
    <source>
        <dbReference type="ARBA" id="ARBA00034125"/>
    </source>
</evidence>
<dbReference type="PANTHER" id="PTHR34390:SF2">
    <property type="entry name" value="SUCCINATE TRANSPORTER SUBUNIT YJJP-RELATED"/>
    <property type="match status" value="1"/>
</dbReference>
<dbReference type="InterPro" id="IPR050539">
    <property type="entry name" value="ThrE_Dicarb/AminoAcid_Exp"/>
</dbReference>
<dbReference type="PANTHER" id="PTHR34390">
    <property type="entry name" value="UPF0442 PROTEIN YJJB-RELATED"/>
    <property type="match status" value="1"/>
</dbReference>
<feature type="transmembrane region" description="Helical" evidence="7">
    <location>
        <begin position="273"/>
        <end position="291"/>
    </location>
</feature>
<sequence length="453" mass="48275">MPEPEQGNRNLSTYLDVSGPHHMRVPWHEALSEPGRPAVDAPLADKVSVIMRTGQLALSAGDSAWRVRDFMNRVAHVLGVTVHADISLVNIEATCIEGSRSITEVVANPTAGVNTERVMLLEHYLHEVEALGREISVGAFHDLLDVVESKGQRYRPWQSGLASGLACGSFVFLLGGGPVEMAGAALGAGFGQLARRVVAGRRINQFVAVACGVAVACVAYLLSLMAMSPWVPDAMSHEAGYIGAMLFVIPGFPLITSGFDLFQSEMRSGIERLAYALTVILTGTAVGWLVATGVRLYPDDFAPLGLGPVPLTALRALFSFVGVYGFSVMFNSTPRMCATAASIGAVANTLRLSLTGFWSVPPEAAALAGAFVAGLLAAACKARTSIPRTAVTVPSIVIMVPGLYMYRAVYYMGTFQPTDAVDWLIRAAMIVVFLPVGLIAARVITDPRWRRVS</sequence>
<proteinExistence type="inferred from homology"/>
<dbReference type="RefSeq" id="WP_251164101.1">
    <property type="nucleotide sequence ID" value="NZ_BQKC01000001.1"/>
</dbReference>
<feature type="domain" description="Threonine/serine exporter-like N-terminal" evidence="8">
    <location>
        <begin position="49"/>
        <end position="292"/>
    </location>
</feature>
<gene>
    <name evidence="10" type="ORF">ATOP_13760</name>
</gene>
<comment type="subcellular location">
    <subcellularLocation>
        <location evidence="1">Cell membrane</location>
        <topology evidence="1">Multi-pass membrane protein</topology>
    </subcellularLocation>
</comment>
<dbReference type="AlphaFoldDB" id="A0AAV5B5X4"/>